<feature type="domain" description="Telomere length regulation protein conserved" evidence="3">
    <location>
        <begin position="679"/>
        <end position="731"/>
    </location>
</feature>
<dbReference type="InterPro" id="IPR051970">
    <property type="entry name" value="TEL2_Regulation"/>
</dbReference>
<evidence type="ECO:0000256" key="2">
    <source>
        <dbReference type="SAM" id="MobiDB-lite"/>
    </source>
</evidence>
<comment type="caution">
    <text evidence="4">The sequence shown here is derived from an EMBL/GenBank/DDBJ whole genome shotgun (WGS) entry which is preliminary data.</text>
</comment>
<evidence type="ECO:0000313" key="5">
    <source>
        <dbReference type="Proteomes" id="UP001360560"/>
    </source>
</evidence>
<sequence length="1040" mass="118541">MKQLLTKIERLKSSQDLSSTIRLLRSLRNNASTLENSVNINFKLVTTLLSHTIPQVYIIDDGELKNEDLLEANGLIESLLNNSIGINNLVGQISMLNQKITSNEQNDVNQLIQCLINILLKLMFDSDEKFIWKMITNDGALSKPIQLKKTIANFDTLFFNGKVFNMISDYNDKINDNLAKFINKGLIEQIMEFPKYLNWLNHQFFYLMRNVKSLSDMSRLTFHLLRFSPKNSQLFLEQILIDPIFNPTKSERLDCFIQVFDKFTKLDKIQFINSFLIDQFLVKTLRSCSIQEITSYSKLVYFTNYYLTLFGPLNYESTITHVLKKTSTWPKGIITLLLHSIVLCIKSASSSIAEFLGHFKTFISDYWNNKQFVRNSSTEIQQSFTIFLVIYINYIGQLEKSEIGEFLSCLMYDSSIIEAMTIHLESPMTQGRYLGIIFMERLSALASINSKDGSVVTKLEFNISEAKEFEKKLLKIDDNLKLDDICGHTKIMSYTSVEYLKACIEDTLRMNANILDTPRKPSVNKSSSLSEINSHSIQVINKFDQLAINDHNDSDDEDSDDEDHHDSTLAKHNNTLPSTPIYLRDLHSYLTCHSKEDPYQSYLKRKIGLQSFSKIVRLKHGFGDELKFWSERLASAILNLKVDGLTSKGSKSSIDHEGIETALTNNSDFSTDEEDEEEQIRYFNDIKLQALITICVVNPSKMPTYLIHQLIAGDFSIHDRLMIINSIGLSARELKGYKDKVNYDNVILQERLKAKSLLNSGKTIPGRKLNGAGHSKFLVLDENYGHQIGSQGPLSLQVEAHRMDNITSQISKVANRKSKELIDDKLIQTDQGKVVKISQRLLKQRASKQNENNSLSGVSNVDDGDNYSTNCYAYFIGPFLTVWYHLQGNMRSLGNYSNTIITNYLKNLTVLVHCAYPTCINLVEIIGEIFEVLTSLKSVLSSLISNNSLEDVSLGEISAILECQLYLLLVILNSTNPVLLISQFQSQIVDWFSWLNYMFDNYSNIFGEGEMFKNGKSLTANCLLQINEILEDQFGDLNNA</sequence>
<gene>
    <name evidence="4" type="ORF">DASC09_051090</name>
</gene>
<evidence type="ECO:0000256" key="1">
    <source>
        <dbReference type="ARBA" id="ARBA00006133"/>
    </source>
</evidence>
<keyword evidence="5" id="KW-1185">Reference proteome</keyword>
<dbReference type="Proteomes" id="UP001360560">
    <property type="component" value="Unassembled WGS sequence"/>
</dbReference>
<evidence type="ECO:0000259" key="3">
    <source>
        <dbReference type="Pfam" id="PF10193"/>
    </source>
</evidence>
<proteinExistence type="inferred from homology"/>
<feature type="region of interest" description="Disordered" evidence="2">
    <location>
        <begin position="550"/>
        <end position="574"/>
    </location>
</feature>
<dbReference type="PANTHER" id="PTHR15830">
    <property type="entry name" value="TELOMERE LENGTH REGULATION PROTEIN TEL2 FAMILY MEMBER"/>
    <property type="match status" value="1"/>
</dbReference>
<dbReference type="PANTHER" id="PTHR15830:SF10">
    <property type="entry name" value="TELOMERE LENGTH REGULATION PROTEIN TEL2 HOMOLOG"/>
    <property type="match status" value="1"/>
</dbReference>
<reference evidence="4 5" key="1">
    <citation type="journal article" date="2023" name="Elife">
        <title>Identification of key yeast species and microbe-microbe interactions impacting larval growth of Drosophila in the wild.</title>
        <authorList>
            <person name="Mure A."/>
            <person name="Sugiura Y."/>
            <person name="Maeda R."/>
            <person name="Honda K."/>
            <person name="Sakurai N."/>
            <person name="Takahashi Y."/>
            <person name="Watada M."/>
            <person name="Katoh T."/>
            <person name="Gotoh A."/>
            <person name="Gotoh Y."/>
            <person name="Taniguchi I."/>
            <person name="Nakamura K."/>
            <person name="Hayashi T."/>
            <person name="Katayama T."/>
            <person name="Uemura T."/>
            <person name="Hattori Y."/>
        </authorList>
    </citation>
    <scope>NUCLEOTIDE SEQUENCE [LARGE SCALE GENOMIC DNA]</scope>
    <source>
        <strain evidence="4 5">SC-9</strain>
    </source>
</reference>
<dbReference type="GO" id="GO:0051879">
    <property type="term" value="F:Hsp90 protein binding"/>
    <property type="evidence" value="ECO:0007669"/>
    <property type="project" value="TreeGrafter"/>
</dbReference>
<dbReference type="Gene3D" id="1.25.40.720">
    <property type="entry name" value="Telomere length regulation protein 2, C-terminal domain"/>
    <property type="match status" value="2"/>
</dbReference>
<accession>A0AAV5QTF9</accession>
<dbReference type="GO" id="GO:0042162">
    <property type="term" value="F:telomeric DNA binding"/>
    <property type="evidence" value="ECO:0007669"/>
    <property type="project" value="TreeGrafter"/>
</dbReference>
<evidence type="ECO:0000313" key="4">
    <source>
        <dbReference type="EMBL" id="GMM37784.1"/>
    </source>
</evidence>
<organism evidence="4 5">
    <name type="scientific">Saccharomycopsis crataegensis</name>
    <dbReference type="NCBI Taxonomy" id="43959"/>
    <lineage>
        <taxon>Eukaryota</taxon>
        <taxon>Fungi</taxon>
        <taxon>Dikarya</taxon>
        <taxon>Ascomycota</taxon>
        <taxon>Saccharomycotina</taxon>
        <taxon>Saccharomycetes</taxon>
        <taxon>Saccharomycopsidaceae</taxon>
        <taxon>Saccharomycopsis</taxon>
    </lineage>
</organism>
<feature type="domain" description="Telomere length regulation protein conserved" evidence="3">
    <location>
        <begin position="580"/>
        <end position="641"/>
    </location>
</feature>
<dbReference type="GO" id="GO:0005829">
    <property type="term" value="C:cytosol"/>
    <property type="evidence" value="ECO:0007669"/>
    <property type="project" value="TreeGrafter"/>
</dbReference>
<dbReference type="RefSeq" id="XP_064854780.1">
    <property type="nucleotide sequence ID" value="XM_064998708.1"/>
</dbReference>
<dbReference type="InterPro" id="IPR038528">
    <property type="entry name" value="TEL2_C_sf"/>
</dbReference>
<comment type="similarity">
    <text evidence="1">Belongs to the TEL2 family.</text>
</comment>
<dbReference type="InterPro" id="IPR019337">
    <property type="entry name" value="Telomere_length_regulation_dom"/>
</dbReference>
<dbReference type="Pfam" id="PF10193">
    <property type="entry name" value="Telomere_reg-2"/>
    <property type="match status" value="2"/>
</dbReference>
<dbReference type="AlphaFoldDB" id="A0AAV5QTF9"/>
<name>A0AAV5QTF9_9ASCO</name>
<protein>
    <recommendedName>
        <fullName evidence="3">Telomere length regulation protein conserved domain-containing protein</fullName>
    </recommendedName>
</protein>
<dbReference type="EMBL" id="BTFZ01000012">
    <property type="protein sequence ID" value="GMM37784.1"/>
    <property type="molecule type" value="Genomic_DNA"/>
</dbReference>
<dbReference type="GeneID" id="90075759"/>
<dbReference type="GO" id="GO:0051083">
    <property type="term" value="P:'de novo' cotranslational protein folding"/>
    <property type="evidence" value="ECO:0007669"/>
    <property type="project" value="TreeGrafter"/>
</dbReference>